<dbReference type="SMART" id="SM00342">
    <property type="entry name" value="HTH_ARAC"/>
    <property type="match status" value="1"/>
</dbReference>
<accession>A0A916Z744</accession>
<evidence type="ECO:0000259" key="6">
    <source>
        <dbReference type="PROSITE" id="PS01124"/>
    </source>
</evidence>
<dbReference type="GO" id="GO:0003700">
    <property type="term" value="F:DNA-binding transcription factor activity"/>
    <property type="evidence" value="ECO:0007669"/>
    <property type="project" value="InterPro"/>
</dbReference>
<protein>
    <submittedName>
        <fullName evidence="7">AraC family transcriptional regulator</fullName>
    </submittedName>
</protein>
<reference evidence="7" key="2">
    <citation type="submission" date="2020-09" db="EMBL/GenBank/DDBJ databases">
        <authorList>
            <person name="Sun Q."/>
            <person name="Zhou Y."/>
        </authorList>
    </citation>
    <scope>NUCLEOTIDE SEQUENCE</scope>
    <source>
        <strain evidence="7">CGMCC 1.15178</strain>
    </source>
</reference>
<evidence type="ECO:0000256" key="1">
    <source>
        <dbReference type="ARBA" id="ARBA00022490"/>
    </source>
</evidence>
<dbReference type="RefSeq" id="WP_188994578.1">
    <property type="nucleotide sequence ID" value="NZ_BMHP01000003.1"/>
</dbReference>
<dbReference type="PRINTS" id="PR00032">
    <property type="entry name" value="HTHARAC"/>
</dbReference>
<keyword evidence="3" id="KW-0238">DNA-binding</keyword>
<evidence type="ECO:0000256" key="4">
    <source>
        <dbReference type="ARBA" id="ARBA00023159"/>
    </source>
</evidence>
<dbReference type="CDD" id="cd06986">
    <property type="entry name" value="cupin_MmsR-like_N"/>
    <property type="match status" value="1"/>
</dbReference>
<keyword evidence="1" id="KW-0963">Cytoplasm</keyword>
<keyword evidence="4" id="KW-0010">Activator</keyword>
<keyword evidence="8" id="KW-1185">Reference proteome</keyword>
<dbReference type="PANTHER" id="PTHR46796">
    <property type="entry name" value="HTH-TYPE TRANSCRIPTIONAL ACTIVATOR RHAS-RELATED"/>
    <property type="match status" value="1"/>
</dbReference>
<comment type="caution">
    <text evidence="7">The sequence shown here is derived from an EMBL/GenBank/DDBJ whole genome shotgun (WGS) entry which is preliminary data.</text>
</comment>
<evidence type="ECO:0000313" key="8">
    <source>
        <dbReference type="Proteomes" id="UP000612456"/>
    </source>
</evidence>
<dbReference type="InterPro" id="IPR050204">
    <property type="entry name" value="AraC_XylS_family_regulators"/>
</dbReference>
<keyword evidence="2" id="KW-0805">Transcription regulation</keyword>
<dbReference type="Gene3D" id="1.10.10.60">
    <property type="entry name" value="Homeodomain-like"/>
    <property type="match status" value="2"/>
</dbReference>
<dbReference type="PROSITE" id="PS01124">
    <property type="entry name" value="HTH_ARAC_FAMILY_2"/>
    <property type="match status" value="1"/>
</dbReference>
<dbReference type="GO" id="GO:0043565">
    <property type="term" value="F:sequence-specific DNA binding"/>
    <property type="evidence" value="ECO:0007669"/>
    <property type="project" value="InterPro"/>
</dbReference>
<dbReference type="SUPFAM" id="SSF51215">
    <property type="entry name" value="Regulatory protein AraC"/>
    <property type="match status" value="1"/>
</dbReference>
<dbReference type="PROSITE" id="PS00041">
    <property type="entry name" value="HTH_ARAC_FAMILY_1"/>
    <property type="match status" value="1"/>
</dbReference>
<dbReference type="InterPro" id="IPR020449">
    <property type="entry name" value="Tscrpt_reg_AraC-type_HTH"/>
</dbReference>
<organism evidence="7 8">
    <name type="scientific">Paenibacillus nasutitermitis</name>
    <dbReference type="NCBI Taxonomy" id="1652958"/>
    <lineage>
        <taxon>Bacteria</taxon>
        <taxon>Bacillati</taxon>
        <taxon>Bacillota</taxon>
        <taxon>Bacilli</taxon>
        <taxon>Bacillales</taxon>
        <taxon>Paenibacillaceae</taxon>
        <taxon>Paenibacillus</taxon>
    </lineage>
</organism>
<feature type="domain" description="HTH araC/xylS-type" evidence="6">
    <location>
        <begin position="176"/>
        <end position="274"/>
    </location>
</feature>
<evidence type="ECO:0000313" key="7">
    <source>
        <dbReference type="EMBL" id="GGD79525.1"/>
    </source>
</evidence>
<dbReference type="PANTHER" id="PTHR46796:SF13">
    <property type="entry name" value="HTH-TYPE TRANSCRIPTIONAL ACTIVATOR RHAS"/>
    <property type="match status" value="1"/>
</dbReference>
<dbReference type="Proteomes" id="UP000612456">
    <property type="component" value="Unassembled WGS sequence"/>
</dbReference>
<dbReference type="Pfam" id="PF02311">
    <property type="entry name" value="AraC_binding"/>
    <property type="match status" value="1"/>
</dbReference>
<dbReference type="InterPro" id="IPR003313">
    <property type="entry name" value="AraC-bd"/>
</dbReference>
<proteinExistence type="predicted"/>
<sequence length="277" mass="31253">MAVVQYNPERPFREGNDLYVSYWGKEDCSPGHAVGPGIREIYKVHFIHKGKGIVKVGKETYTLLAGQAFMIYPHVITYYEADAEDPWTYSWIAFQGNQIAHALSRTSVAPEAPVFSMDLRVMPRIFEQLLEVSGSAPSVDLRVTAILLQFLAALTDGAPAESTNSVPSQKHDLYVHKSIEFFKTHYSEKISVEQVAASLQLDRKYISALFKKATGLPPQQYLLQYRMERAEEMLVKGIYTIGEVARSVGYQDALHFSKMFKKVKGASPKHYLPDHFA</sequence>
<dbReference type="AlphaFoldDB" id="A0A916Z744"/>
<dbReference type="InterPro" id="IPR018062">
    <property type="entry name" value="HTH_AraC-typ_CS"/>
</dbReference>
<dbReference type="InterPro" id="IPR009057">
    <property type="entry name" value="Homeodomain-like_sf"/>
</dbReference>
<name>A0A916Z744_9BACL</name>
<gene>
    <name evidence="7" type="ORF">GCM10010911_42000</name>
</gene>
<evidence type="ECO:0000256" key="3">
    <source>
        <dbReference type="ARBA" id="ARBA00023125"/>
    </source>
</evidence>
<dbReference type="SUPFAM" id="SSF46689">
    <property type="entry name" value="Homeodomain-like"/>
    <property type="match status" value="2"/>
</dbReference>
<dbReference type="InterPro" id="IPR037923">
    <property type="entry name" value="HTH-like"/>
</dbReference>
<keyword evidence="5" id="KW-0804">Transcription</keyword>
<dbReference type="Gene3D" id="2.60.120.280">
    <property type="entry name" value="Regulatory protein AraC"/>
    <property type="match status" value="1"/>
</dbReference>
<dbReference type="EMBL" id="BMHP01000003">
    <property type="protein sequence ID" value="GGD79525.1"/>
    <property type="molecule type" value="Genomic_DNA"/>
</dbReference>
<dbReference type="InterPro" id="IPR018060">
    <property type="entry name" value="HTH_AraC"/>
</dbReference>
<evidence type="ECO:0000256" key="5">
    <source>
        <dbReference type="ARBA" id="ARBA00023163"/>
    </source>
</evidence>
<reference evidence="7" key="1">
    <citation type="journal article" date="2014" name="Int. J. Syst. Evol. Microbiol.">
        <title>Complete genome sequence of Corynebacterium casei LMG S-19264T (=DSM 44701T), isolated from a smear-ripened cheese.</title>
        <authorList>
            <consortium name="US DOE Joint Genome Institute (JGI-PGF)"/>
            <person name="Walter F."/>
            <person name="Albersmeier A."/>
            <person name="Kalinowski J."/>
            <person name="Ruckert C."/>
        </authorList>
    </citation>
    <scope>NUCLEOTIDE SEQUENCE</scope>
    <source>
        <strain evidence="7">CGMCC 1.15178</strain>
    </source>
</reference>
<evidence type="ECO:0000256" key="2">
    <source>
        <dbReference type="ARBA" id="ARBA00023015"/>
    </source>
</evidence>
<dbReference type="Pfam" id="PF12833">
    <property type="entry name" value="HTH_18"/>
    <property type="match status" value="1"/>
</dbReference>